<feature type="compositionally biased region" description="Basic and acidic residues" evidence="2">
    <location>
        <begin position="98"/>
        <end position="114"/>
    </location>
</feature>
<dbReference type="InterPro" id="IPR039353">
    <property type="entry name" value="TF_Adf1"/>
</dbReference>
<organism evidence="4 5">
    <name type="scientific">Mugilogobius chulae</name>
    <name type="common">yellowstripe goby</name>
    <dbReference type="NCBI Taxonomy" id="88201"/>
    <lineage>
        <taxon>Eukaryota</taxon>
        <taxon>Metazoa</taxon>
        <taxon>Chordata</taxon>
        <taxon>Craniata</taxon>
        <taxon>Vertebrata</taxon>
        <taxon>Euteleostomi</taxon>
        <taxon>Actinopterygii</taxon>
        <taxon>Neopterygii</taxon>
        <taxon>Teleostei</taxon>
        <taxon>Neoteleostei</taxon>
        <taxon>Acanthomorphata</taxon>
        <taxon>Gobiaria</taxon>
        <taxon>Gobiiformes</taxon>
        <taxon>Gobioidei</taxon>
        <taxon>Gobiidae</taxon>
        <taxon>Gobionellinae</taxon>
        <taxon>Mugilogobius</taxon>
    </lineage>
</organism>
<name>A0AAW0MDB6_9GOBI</name>
<accession>A0AAW0MDB6</accession>
<feature type="domain" description="MADF" evidence="3">
    <location>
        <begin position="11"/>
        <end position="95"/>
    </location>
</feature>
<evidence type="ECO:0000256" key="1">
    <source>
        <dbReference type="SAM" id="Coils"/>
    </source>
</evidence>
<evidence type="ECO:0000259" key="3">
    <source>
        <dbReference type="PROSITE" id="PS51029"/>
    </source>
</evidence>
<comment type="caution">
    <text evidence="4">The sequence shown here is derived from an EMBL/GenBank/DDBJ whole genome shotgun (WGS) entry which is preliminary data.</text>
</comment>
<evidence type="ECO:0000256" key="2">
    <source>
        <dbReference type="SAM" id="MobiDB-lite"/>
    </source>
</evidence>
<gene>
    <name evidence="4" type="ORF">WMY93_031492</name>
</gene>
<dbReference type="PANTHER" id="PTHR12243">
    <property type="entry name" value="MADF DOMAIN TRANSCRIPTION FACTOR"/>
    <property type="match status" value="1"/>
</dbReference>
<keyword evidence="5" id="KW-1185">Reference proteome</keyword>
<protein>
    <recommendedName>
        <fullName evidence="3">MADF domain-containing protein</fullName>
    </recommendedName>
</protein>
<dbReference type="PANTHER" id="PTHR12243:SF67">
    <property type="entry name" value="COREPRESSOR OF PANGOLIN, ISOFORM A-RELATED"/>
    <property type="match status" value="1"/>
</dbReference>
<feature type="coiled-coil region" evidence="1">
    <location>
        <begin position="181"/>
        <end position="208"/>
    </location>
</feature>
<dbReference type="PROSITE" id="PS51029">
    <property type="entry name" value="MADF"/>
    <property type="match status" value="1"/>
</dbReference>
<dbReference type="Pfam" id="PF10545">
    <property type="entry name" value="MADF_DNA_bdg"/>
    <property type="match status" value="1"/>
</dbReference>
<proteinExistence type="predicted"/>
<keyword evidence="1" id="KW-0175">Coiled coil</keyword>
<dbReference type="AlphaFoldDB" id="A0AAW0MDB6"/>
<reference evidence="5" key="1">
    <citation type="submission" date="2024-04" db="EMBL/GenBank/DDBJ databases">
        <title>Salinicola lusitanus LLJ914,a marine bacterium isolated from the Okinawa Trough.</title>
        <authorList>
            <person name="Li J."/>
        </authorList>
    </citation>
    <scope>NUCLEOTIDE SEQUENCE [LARGE SCALE GENOMIC DNA]</scope>
</reference>
<dbReference type="InterPro" id="IPR006578">
    <property type="entry name" value="MADF-dom"/>
</dbReference>
<dbReference type="Proteomes" id="UP001460270">
    <property type="component" value="Unassembled WGS sequence"/>
</dbReference>
<dbReference type="EMBL" id="JBBPFD010000669">
    <property type="protein sequence ID" value="KAK7877852.1"/>
    <property type="molecule type" value="Genomic_DNA"/>
</dbReference>
<evidence type="ECO:0000313" key="4">
    <source>
        <dbReference type="EMBL" id="KAK7877852.1"/>
    </source>
</evidence>
<sequence length="251" mass="29586">MAVWNDFTEDQFVTMVQERPALYDSNDRHYNNRVVKAQLWGDIELKLHTPEKEMKRRWDSLRTQYVRYQKLPLIGRTPRQQWILSKLHFLEPHTRTKENLSTISDKRRSVDQHHPRSVSQSPTPETAPLDSPGLPLTESTHAHTHSRPPEASPSISRDSRGPSVKRFKKEEPISETAASLIAVINRTLEQLSQEHQDKQEKQQEKEDGISIYLKYFEHRLRALPQHHLPRLQRDIENILYTYSVEEFKTDL</sequence>
<feature type="region of interest" description="Disordered" evidence="2">
    <location>
        <begin position="98"/>
        <end position="171"/>
    </location>
</feature>
<evidence type="ECO:0000313" key="5">
    <source>
        <dbReference type="Proteomes" id="UP001460270"/>
    </source>
</evidence>
<dbReference type="SMART" id="SM00595">
    <property type="entry name" value="MADF"/>
    <property type="match status" value="1"/>
</dbReference>